<comment type="similarity">
    <text evidence="3 13">Belongs to the guanylate kinase family.</text>
</comment>
<evidence type="ECO:0000313" key="16">
    <source>
        <dbReference type="Proteomes" id="UP000430564"/>
    </source>
</evidence>
<comment type="caution">
    <text evidence="15">The sequence shown here is derived from an EMBL/GenBank/DDBJ whole genome shotgun (WGS) entry which is preliminary data.</text>
</comment>
<evidence type="ECO:0000256" key="6">
    <source>
        <dbReference type="ARBA" id="ARBA00022490"/>
    </source>
</evidence>
<comment type="subcellular location">
    <subcellularLocation>
        <location evidence="2 13">Cytoplasm</location>
    </subcellularLocation>
</comment>
<dbReference type="PANTHER" id="PTHR23117:SF13">
    <property type="entry name" value="GUANYLATE KINASE"/>
    <property type="match status" value="1"/>
</dbReference>
<keyword evidence="7 13" id="KW-0808">Transferase</keyword>
<dbReference type="Pfam" id="PF00625">
    <property type="entry name" value="Guanylate_kin"/>
    <property type="match status" value="1"/>
</dbReference>
<dbReference type="Gene3D" id="3.40.50.300">
    <property type="entry name" value="P-loop containing nucleotide triphosphate hydrolases"/>
    <property type="match status" value="1"/>
</dbReference>
<protein>
    <recommendedName>
        <fullName evidence="5 13">Guanylate kinase</fullName>
        <ecNumber evidence="4 13">2.7.4.8</ecNumber>
    </recommendedName>
    <alternativeName>
        <fullName evidence="11 13">GMP kinase</fullName>
    </alternativeName>
</protein>
<dbReference type="HAMAP" id="MF_00328">
    <property type="entry name" value="Guanylate_kinase"/>
    <property type="match status" value="1"/>
</dbReference>
<evidence type="ECO:0000256" key="13">
    <source>
        <dbReference type="HAMAP-Rule" id="MF_00328"/>
    </source>
</evidence>
<evidence type="ECO:0000256" key="2">
    <source>
        <dbReference type="ARBA" id="ARBA00004496"/>
    </source>
</evidence>
<dbReference type="InterPro" id="IPR008144">
    <property type="entry name" value="Guanylate_kin-like_dom"/>
</dbReference>
<dbReference type="GO" id="GO:0004385">
    <property type="term" value="F:GMP kinase activity"/>
    <property type="evidence" value="ECO:0007669"/>
    <property type="project" value="UniProtKB-UniRule"/>
</dbReference>
<dbReference type="RefSeq" id="WP_152158640.1">
    <property type="nucleotide sequence ID" value="NZ_WEHX01000057.1"/>
</dbReference>
<feature type="domain" description="Guanylate kinase-like" evidence="14">
    <location>
        <begin position="16"/>
        <end position="194"/>
    </location>
</feature>
<evidence type="ECO:0000256" key="1">
    <source>
        <dbReference type="ARBA" id="ARBA00003531"/>
    </source>
</evidence>
<dbReference type="AlphaFoldDB" id="A0A6I1EMQ1"/>
<evidence type="ECO:0000256" key="5">
    <source>
        <dbReference type="ARBA" id="ARBA00016296"/>
    </source>
</evidence>
<dbReference type="CDD" id="cd00071">
    <property type="entry name" value="GMPK"/>
    <property type="match status" value="1"/>
</dbReference>
<comment type="catalytic activity">
    <reaction evidence="12 13">
        <text>GMP + ATP = GDP + ADP</text>
        <dbReference type="Rhea" id="RHEA:20780"/>
        <dbReference type="ChEBI" id="CHEBI:30616"/>
        <dbReference type="ChEBI" id="CHEBI:58115"/>
        <dbReference type="ChEBI" id="CHEBI:58189"/>
        <dbReference type="ChEBI" id="CHEBI:456216"/>
        <dbReference type="EC" id="2.7.4.8"/>
    </reaction>
</comment>
<comment type="function">
    <text evidence="1 13">Essential for recycling GMP and indirectly, cGMP.</text>
</comment>
<dbReference type="FunFam" id="3.30.63.10:FF:000005">
    <property type="entry name" value="Guanylate kinase"/>
    <property type="match status" value="1"/>
</dbReference>
<dbReference type="Gene3D" id="3.30.63.10">
    <property type="entry name" value="Guanylate Kinase phosphate binding domain"/>
    <property type="match status" value="1"/>
</dbReference>
<organism evidence="15 16">
    <name type="scientific">Sutterella seckii</name>
    <dbReference type="NCBI Taxonomy" id="1944635"/>
    <lineage>
        <taxon>Bacteria</taxon>
        <taxon>Pseudomonadati</taxon>
        <taxon>Pseudomonadota</taxon>
        <taxon>Betaproteobacteria</taxon>
        <taxon>Burkholderiales</taxon>
        <taxon>Sutterellaceae</taxon>
        <taxon>Sutterella</taxon>
    </lineage>
</organism>
<dbReference type="InterPro" id="IPR020590">
    <property type="entry name" value="Guanylate_kinase_CS"/>
</dbReference>
<evidence type="ECO:0000256" key="3">
    <source>
        <dbReference type="ARBA" id="ARBA00005790"/>
    </source>
</evidence>
<dbReference type="EC" id="2.7.4.8" evidence="4 13"/>
<dbReference type="GO" id="GO:0005829">
    <property type="term" value="C:cytosol"/>
    <property type="evidence" value="ECO:0007669"/>
    <property type="project" value="TreeGrafter"/>
</dbReference>
<evidence type="ECO:0000256" key="12">
    <source>
        <dbReference type="ARBA" id="ARBA00048594"/>
    </source>
</evidence>
<evidence type="ECO:0000256" key="8">
    <source>
        <dbReference type="ARBA" id="ARBA00022741"/>
    </source>
</evidence>
<evidence type="ECO:0000256" key="9">
    <source>
        <dbReference type="ARBA" id="ARBA00022777"/>
    </source>
</evidence>
<dbReference type="SUPFAM" id="SSF52540">
    <property type="entry name" value="P-loop containing nucleoside triphosphate hydrolases"/>
    <property type="match status" value="1"/>
</dbReference>
<accession>A0A6I1EMQ1</accession>
<evidence type="ECO:0000256" key="11">
    <source>
        <dbReference type="ARBA" id="ARBA00030128"/>
    </source>
</evidence>
<dbReference type="InterPro" id="IPR008145">
    <property type="entry name" value="GK/Ca_channel_bsu"/>
</dbReference>
<dbReference type="InterPro" id="IPR017665">
    <property type="entry name" value="Guanylate_kinase"/>
</dbReference>
<dbReference type="SMART" id="SM00072">
    <property type="entry name" value="GuKc"/>
    <property type="match status" value="1"/>
</dbReference>
<keyword evidence="6 13" id="KW-0963">Cytoplasm</keyword>
<keyword evidence="8 13" id="KW-0547">Nucleotide-binding</keyword>
<dbReference type="PROSITE" id="PS50052">
    <property type="entry name" value="GUANYLATE_KINASE_2"/>
    <property type="match status" value="1"/>
</dbReference>
<evidence type="ECO:0000256" key="4">
    <source>
        <dbReference type="ARBA" id="ARBA00012961"/>
    </source>
</evidence>
<dbReference type="GO" id="GO:0005524">
    <property type="term" value="F:ATP binding"/>
    <property type="evidence" value="ECO:0007669"/>
    <property type="project" value="UniProtKB-UniRule"/>
</dbReference>
<dbReference type="OrthoDB" id="9808150at2"/>
<sequence length="218" mass="24366">MNDTLPQQNSAPRHPGRLFLVTAPSGAGKSSLVNALLKRQPTIKLSISSTTREPRPGEVNGREYHFITETMFLEMKNRGEFLETALVHGNYYGTNRTWIEGQMAQGNDVLLEIDWQGARQVRSKFAGTVGIFILPPSIEALEWRLHHRGTDSDQTITRRLMGAGAEIAHAPEFEYVIINEDFDTALSQLEAIVTASRLTYAQQAIRHHDQFANLGVPV</sequence>
<keyword evidence="10 13" id="KW-0067">ATP-binding</keyword>
<name>A0A6I1EMQ1_9BURK</name>
<dbReference type="PROSITE" id="PS00856">
    <property type="entry name" value="GUANYLATE_KINASE_1"/>
    <property type="match status" value="1"/>
</dbReference>
<evidence type="ECO:0000256" key="10">
    <source>
        <dbReference type="ARBA" id="ARBA00022840"/>
    </source>
</evidence>
<dbReference type="PANTHER" id="PTHR23117">
    <property type="entry name" value="GUANYLATE KINASE-RELATED"/>
    <property type="match status" value="1"/>
</dbReference>
<proteinExistence type="inferred from homology"/>
<evidence type="ECO:0000313" key="15">
    <source>
        <dbReference type="EMBL" id="KAB7657333.1"/>
    </source>
</evidence>
<evidence type="ECO:0000256" key="7">
    <source>
        <dbReference type="ARBA" id="ARBA00022679"/>
    </source>
</evidence>
<dbReference type="Proteomes" id="UP000430564">
    <property type="component" value="Unassembled WGS sequence"/>
</dbReference>
<dbReference type="EMBL" id="WEHX01000057">
    <property type="protein sequence ID" value="KAB7657333.1"/>
    <property type="molecule type" value="Genomic_DNA"/>
</dbReference>
<keyword evidence="9 13" id="KW-0418">Kinase</keyword>
<evidence type="ECO:0000259" key="14">
    <source>
        <dbReference type="PROSITE" id="PS50052"/>
    </source>
</evidence>
<dbReference type="InterPro" id="IPR027417">
    <property type="entry name" value="P-loop_NTPase"/>
</dbReference>
<dbReference type="NCBIfam" id="TIGR03263">
    <property type="entry name" value="guanyl_kin"/>
    <property type="match status" value="1"/>
</dbReference>
<feature type="binding site" evidence="13">
    <location>
        <begin position="23"/>
        <end position="30"/>
    </location>
    <ligand>
        <name>ATP</name>
        <dbReference type="ChEBI" id="CHEBI:30616"/>
    </ligand>
</feature>
<gene>
    <name evidence="13" type="primary">gmk</name>
    <name evidence="15" type="ORF">GBM95_08160</name>
</gene>
<reference evidence="15 16" key="1">
    <citation type="submission" date="2019-10" db="EMBL/GenBank/DDBJ databases">
        <title>Genome diversity of Sutterella seckii.</title>
        <authorList>
            <person name="Chaplin A.V."/>
            <person name="Sokolova S.R."/>
            <person name="Mosin K.A."/>
            <person name="Ivanova E.L."/>
            <person name="Kochetkova T.O."/>
            <person name="Goltsov A.Y."/>
            <person name="Trofimov D.Y."/>
            <person name="Efimov B.A."/>
        </authorList>
    </citation>
    <scope>NUCLEOTIDE SEQUENCE [LARGE SCALE GENOMIC DNA]</scope>
    <source>
        <strain evidence="15 16">ASD393</strain>
    </source>
</reference>